<organism evidence="2 3">
    <name type="scientific">Cladophialophora immunda</name>
    <dbReference type="NCBI Taxonomy" id="569365"/>
    <lineage>
        <taxon>Eukaryota</taxon>
        <taxon>Fungi</taxon>
        <taxon>Dikarya</taxon>
        <taxon>Ascomycota</taxon>
        <taxon>Pezizomycotina</taxon>
        <taxon>Eurotiomycetes</taxon>
        <taxon>Chaetothyriomycetidae</taxon>
        <taxon>Chaetothyriales</taxon>
        <taxon>Herpotrichiellaceae</taxon>
        <taxon>Cladophialophora</taxon>
    </lineage>
</organism>
<protein>
    <submittedName>
        <fullName evidence="2">Uncharacterized protein</fullName>
    </submittedName>
</protein>
<evidence type="ECO:0000313" key="3">
    <source>
        <dbReference type="Proteomes" id="UP000054466"/>
    </source>
</evidence>
<sequence>MAHPELHTFAAHAETAVAAVGSVYAANELGKALRDESKHEASDHYLKAAIGAAVAVGAFHQLSKKVEDHQDDRHSIHPEKQPAGSSRHHHHHHHHQSNMPHQHHYPYQHRQILDDEHDSVVYEHWTYEDAPRDHHGLLDQASEAYHLGQELLGDERDHITHLVAEAVGTLGALKDALLQKLKERNEGP</sequence>
<dbReference type="Proteomes" id="UP000054466">
    <property type="component" value="Unassembled WGS sequence"/>
</dbReference>
<keyword evidence="3" id="KW-1185">Reference proteome</keyword>
<dbReference type="OrthoDB" id="4156361at2759"/>
<dbReference type="HOGENOM" id="CLU_133390_0_0_1"/>
<gene>
    <name evidence="2" type="ORF">PV07_11336</name>
</gene>
<dbReference type="VEuPathDB" id="FungiDB:PV07_11336"/>
<dbReference type="AlphaFoldDB" id="A0A0D2BXR7"/>
<dbReference type="EMBL" id="KN847046">
    <property type="protein sequence ID" value="KIW23110.1"/>
    <property type="molecule type" value="Genomic_DNA"/>
</dbReference>
<accession>A0A0D2BXR7</accession>
<feature type="compositionally biased region" description="Basic residues" evidence="1">
    <location>
        <begin position="86"/>
        <end position="103"/>
    </location>
</feature>
<dbReference type="RefSeq" id="XP_016243326.1">
    <property type="nucleotide sequence ID" value="XM_016398764.1"/>
</dbReference>
<reference evidence="2 3" key="1">
    <citation type="submission" date="2015-01" db="EMBL/GenBank/DDBJ databases">
        <title>The Genome Sequence of Cladophialophora immunda CBS83496.</title>
        <authorList>
            <consortium name="The Broad Institute Genomics Platform"/>
            <person name="Cuomo C."/>
            <person name="de Hoog S."/>
            <person name="Gorbushina A."/>
            <person name="Stielow B."/>
            <person name="Teixiera M."/>
            <person name="Abouelleil A."/>
            <person name="Chapman S.B."/>
            <person name="Priest M."/>
            <person name="Young S.K."/>
            <person name="Wortman J."/>
            <person name="Nusbaum C."/>
            <person name="Birren B."/>
        </authorList>
    </citation>
    <scope>NUCLEOTIDE SEQUENCE [LARGE SCALE GENOMIC DNA]</scope>
    <source>
        <strain evidence="2 3">CBS 83496</strain>
    </source>
</reference>
<feature type="region of interest" description="Disordered" evidence="1">
    <location>
        <begin position="66"/>
        <end position="103"/>
    </location>
</feature>
<name>A0A0D2BXR7_9EURO</name>
<evidence type="ECO:0000313" key="2">
    <source>
        <dbReference type="EMBL" id="KIW23110.1"/>
    </source>
</evidence>
<evidence type="ECO:0000256" key="1">
    <source>
        <dbReference type="SAM" id="MobiDB-lite"/>
    </source>
</evidence>
<feature type="compositionally biased region" description="Basic and acidic residues" evidence="1">
    <location>
        <begin position="66"/>
        <end position="80"/>
    </location>
</feature>
<proteinExistence type="predicted"/>
<dbReference type="GeneID" id="27350530"/>